<name>A0A381DJS1_9BACT</name>
<dbReference type="InterPro" id="IPR050157">
    <property type="entry name" value="PSI_iron-sulfur_center"/>
</dbReference>
<dbReference type="SUPFAM" id="SSF54862">
    <property type="entry name" value="4Fe-4S ferredoxins"/>
    <property type="match status" value="1"/>
</dbReference>
<dbReference type="CDD" id="cd00207">
    <property type="entry name" value="fer2"/>
    <property type="match status" value="1"/>
</dbReference>
<evidence type="ECO:0000256" key="1">
    <source>
        <dbReference type="ARBA" id="ARBA00022485"/>
    </source>
</evidence>
<dbReference type="Gene3D" id="3.30.70.20">
    <property type="match status" value="1"/>
</dbReference>
<dbReference type="PROSITE" id="PS51085">
    <property type="entry name" value="2FE2S_FER_2"/>
    <property type="match status" value="1"/>
</dbReference>
<dbReference type="InterPro" id="IPR001041">
    <property type="entry name" value="2Fe-2S_ferredoxin-type"/>
</dbReference>
<dbReference type="GO" id="GO:0046872">
    <property type="term" value="F:metal ion binding"/>
    <property type="evidence" value="ECO:0007669"/>
    <property type="project" value="UniProtKB-KW"/>
</dbReference>
<dbReference type="Pfam" id="PF10588">
    <property type="entry name" value="NADH-G_4Fe-4S_3"/>
    <property type="match status" value="1"/>
</dbReference>
<evidence type="ECO:0000256" key="4">
    <source>
        <dbReference type="ARBA" id="ARBA00023014"/>
    </source>
</evidence>
<dbReference type="PROSITE" id="PS00198">
    <property type="entry name" value="4FE4S_FER_1"/>
    <property type="match status" value="1"/>
</dbReference>
<dbReference type="InterPro" id="IPR017896">
    <property type="entry name" value="4Fe4S_Fe-S-bd"/>
</dbReference>
<keyword evidence="4" id="KW-0411">Iron-sulfur</keyword>
<evidence type="ECO:0000256" key="3">
    <source>
        <dbReference type="ARBA" id="ARBA00023004"/>
    </source>
</evidence>
<dbReference type="PANTHER" id="PTHR24960">
    <property type="entry name" value="PHOTOSYSTEM I IRON-SULFUR CENTER-RELATED"/>
    <property type="match status" value="1"/>
</dbReference>
<dbReference type="RefSeq" id="WP_089183216.1">
    <property type="nucleotide sequence ID" value="NZ_CP043427.1"/>
</dbReference>
<keyword evidence="2" id="KW-0479">Metal-binding</keyword>
<dbReference type="STRING" id="32024.GCA_000788295_01478"/>
<dbReference type="InterPro" id="IPR036010">
    <property type="entry name" value="2Fe-2S_ferredoxin-like_sf"/>
</dbReference>
<dbReference type="OrthoDB" id="9816402at2"/>
<dbReference type="InterPro" id="IPR017900">
    <property type="entry name" value="4Fe4S_Fe_S_CS"/>
</dbReference>
<evidence type="ECO:0000313" key="5">
    <source>
        <dbReference type="EMBL" id="SUX10860.1"/>
    </source>
</evidence>
<gene>
    <name evidence="5" type="primary">nqo3</name>
    <name evidence="5" type="ORF">NCTC12475_01071</name>
</gene>
<keyword evidence="3" id="KW-0408">Iron</keyword>
<keyword evidence="5" id="KW-0560">Oxidoreductase</keyword>
<dbReference type="AlphaFoldDB" id="A0A381DJS1"/>
<dbReference type="Proteomes" id="UP000254920">
    <property type="component" value="Unassembled WGS sequence"/>
</dbReference>
<accession>A0A381DJS1</accession>
<dbReference type="SUPFAM" id="SSF54292">
    <property type="entry name" value="2Fe-2S ferredoxin-like"/>
    <property type="match status" value="1"/>
</dbReference>
<dbReference type="Gene3D" id="3.10.20.740">
    <property type="match status" value="1"/>
</dbReference>
<dbReference type="GeneID" id="93091491"/>
<dbReference type="PROSITE" id="PS51379">
    <property type="entry name" value="4FE4S_FER_2"/>
    <property type="match status" value="2"/>
</dbReference>
<protein>
    <submittedName>
        <fullName evidence="5">NADH dehydrogenase subunit G</fullName>
        <ecNumber evidence="5">1.6.5.11</ecNumber>
    </submittedName>
</protein>
<dbReference type="EC" id="1.6.5.11" evidence="5"/>
<dbReference type="PROSITE" id="PS51839">
    <property type="entry name" value="4FE4S_HC3"/>
    <property type="match status" value="1"/>
</dbReference>
<dbReference type="PANTHER" id="PTHR24960:SF84">
    <property type="entry name" value="HYDROGENASE SUBUNIT"/>
    <property type="match status" value="1"/>
</dbReference>
<proteinExistence type="predicted"/>
<dbReference type="SUPFAM" id="SSF53706">
    <property type="entry name" value="Formate dehydrogenase/DMSO reductase, domains 1-3"/>
    <property type="match status" value="1"/>
</dbReference>
<keyword evidence="1" id="KW-0004">4Fe-4S</keyword>
<evidence type="ECO:0000313" key="6">
    <source>
        <dbReference type="Proteomes" id="UP000254920"/>
    </source>
</evidence>
<dbReference type="GO" id="GO:0016491">
    <property type="term" value="F:oxidoreductase activity"/>
    <property type="evidence" value="ECO:0007669"/>
    <property type="project" value="UniProtKB-KW"/>
</dbReference>
<dbReference type="Pfam" id="PF00037">
    <property type="entry name" value="Fer4"/>
    <property type="match status" value="1"/>
</dbReference>
<dbReference type="InterPro" id="IPR019574">
    <property type="entry name" value="NADH_UbQ_OxRdtase_Gsu_4Fe4S-bd"/>
</dbReference>
<dbReference type="NCBIfam" id="NF006305">
    <property type="entry name" value="PRK08493.1"/>
    <property type="match status" value="1"/>
</dbReference>
<dbReference type="GO" id="GO:0051539">
    <property type="term" value="F:4 iron, 4 sulfur cluster binding"/>
    <property type="evidence" value="ECO:0007669"/>
    <property type="project" value="UniProtKB-KW"/>
</dbReference>
<dbReference type="Pfam" id="PF13510">
    <property type="entry name" value="Fer2_4"/>
    <property type="match status" value="1"/>
</dbReference>
<dbReference type="EMBL" id="UFVD01000001">
    <property type="protein sequence ID" value="SUX10860.1"/>
    <property type="molecule type" value="Genomic_DNA"/>
</dbReference>
<reference evidence="5 6" key="1">
    <citation type="submission" date="2018-06" db="EMBL/GenBank/DDBJ databases">
        <authorList>
            <consortium name="Pathogen Informatics"/>
            <person name="Doyle S."/>
        </authorList>
    </citation>
    <scope>NUCLEOTIDE SEQUENCE [LARGE SCALE GENOMIC DNA]</scope>
    <source>
        <strain evidence="5 6">NCTC12475</strain>
    </source>
</reference>
<evidence type="ECO:0000256" key="2">
    <source>
        <dbReference type="ARBA" id="ARBA00022723"/>
    </source>
</evidence>
<sequence>MVTIRINDQICQCDEGEYILNVARANGIFIPTMCYLSQCSPTLACRLCMGEVDGKRVYTCNAKAKDGMVVYTNTPDILEERNAIMQTYCVNHPLECGVCDKSGECHLQNLTHHMKVDEQNFSIKDSLKKVKDWGFISYDPSLCVVCERCITVCKDKIGDNILKTTPRNADQVPKELKETMSKDAHFVWSKMQKNLIGKISDDNCVACGECAAVCPVGALVQTHFKYTSNAWELTRIPASNPHSSDCELIYYDVKQTSIEDKNPKIYRVSNDYEFGEINGAARFGYDFENGVNRKDKINFQRIVEKIKNGEIKTIKFNSFITNEEAFLLNKFKHKFGIKLINEEARIYQNFLKNFSKTSGSSLYNGDFESLRNAEFIVVAGSFLRSDSPNTSYKINNALKINKASGIYFHPLGDKVVDNYSKNFLTCKHSYNQDSEILLWILQRFASSLPINLQDKLNQEFKEIQTTNEDGTQSYTKISKFADILGFDEQKVLALSDKKEKLFLVIGEDFYYSKNAKTLAMLTGLVQKYTPFKVILIPSCTNSLGVSLICDLDEKQEGFTLGYNENCDITFSVFGGDLDAPALNEQEGTFCNIEKRVVPTNAALPYNGYELNDFAKELGFGEEFVIDFTPKLSENLHFKSIKFDDLENFYDNAGNSHRGYKLDVQNFQSQDEVDLSDILQEDMGETLIYRANPVYQFSKFTNRASLLNESASLYVSSEFLEKYGLDEKSVVIIKKDDIKFAIKVSLDKNLAGDIAYLPTFDEKIPFRDIFSQRFASINLTKGGSDE</sequence>
<organism evidence="5 6">
    <name type="scientific">Campylobacter sputorum subsp. sputorum</name>
    <dbReference type="NCBI Taxonomy" id="32024"/>
    <lineage>
        <taxon>Bacteria</taxon>
        <taxon>Pseudomonadati</taxon>
        <taxon>Campylobacterota</taxon>
        <taxon>Epsilonproteobacteria</taxon>
        <taxon>Campylobacterales</taxon>
        <taxon>Campylobacteraceae</taxon>
        <taxon>Campylobacter</taxon>
    </lineage>
</organism>
<keyword evidence="6" id="KW-1185">Reference proteome</keyword>
<dbReference type="SMART" id="SM00929">
    <property type="entry name" value="NADH-G_4Fe-4S_3"/>
    <property type="match status" value="1"/>
</dbReference>